<keyword evidence="3" id="KW-0597">Phosphoprotein</keyword>
<dbReference type="SMART" id="SM00448">
    <property type="entry name" value="REC"/>
    <property type="match status" value="1"/>
</dbReference>
<feature type="domain" description="EAL" evidence="5">
    <location>
        <begin position="314"/>
        <end position="568"/>
    </location>
</feature>
<evidence type="ECO:0000256" key="2">
    <source>
        <dbReference type="ARBA" id="ARBA00022636"/>
    </source>
</evidence>
<evidence type="ECO:0000313" key="8">
    <source>
        <dbReference type="Proteomes" id="UP000078070"/>
    </source>
</evidence>
<evidence type="ECO:0000259" key="4">
    <source>
        <dbReference type="PROSITE" id="PS50110"/>
    </source>
</evidence>
<dbReference type="SMART" id="SM00267">
    <property type="entry name" value="GGDEF"/>
    <property type="match status" value="1"/>
</dbReference>
<evidence type="ECO:0000259" key="5">
    <source>
        <dbReference type="PROSITE" id="PS50883"/>
    </source>
</evidence>
<organism evidence="7 8">
    <name type="scientific">Marinobacterium aestuarii</name>
    <dbReference type="NCBI Taxonomy" id="1821621"/>
    <lineage>
        <taxon>Bacteria</taxon>
        <taxon>Pseudomonadati</taxon>
        <taxon>Pseudomonadota</taxon>
        <taxon>Gammaproteobacteria</taxon>
        <taxon>Oceanospirillales</taxon>
        <taxon>Oceanospirillaceae</taxon>
        <taxon>Marinobacterium</taxon>
    </lineage>
</organism>
<dbReference type="Pfam" id="PF00990">
    <property type="entry name" value="GGDEF"/>
    <property type="match status" value="1"/>
</dbReference>
<protein>
    <recommendedName>
        <fullName evidence="1">cyclic-guanylate-specific phosphodiesterase</fullName>
        <ecNumber evidence="1">3.1.4.52</ecNumber>
    </recommendedName>
</protein>
<dbReference type="EMBL" id="CP015839">
    <property type="protein sequence ID" value="ANG65281.1"/>
    <property type="molecule type" value="Genomic_DNA"/>
</dbReference>
<dbReference type="Gene3D" id="3.20.20.450">
    <property type="entry name" value="EAL domain"/>
    <property type="match status" value="1"/>
</dbReference>
<dbReference type="SUPFAM" id="SSF52172">
    <property type="entry name" value="CheY-like"/>
    <property type="match status" value="1"/>
</dbReference>
<dbReference type="Gene3D" id="3.40.50.2300">
    <property type="match status" value="1"/>
</dbReference>
<dbReference type="EC" id="3.1.4.52" evidence="1"/>
<dbReference type="InterPro" id="IPR052155">
    <property type="entry name" value="Biofilm_reg_signaling"/>
</dbReference>
<dbReference type="InterPro" id="IPR011006">
    <property type="entry name" value="CheY-like_superfamily"/>
</dbReference>
<dbReference type="InterPro" id="IPR035919">
    <property type="entry name" value="EAL_sf"/>
</dbReference>
<feature type="domain" description="Response regulatory" evidence="4">
    <location>
        <begin position="7"/>
        <end position="123"/>
    </location>
</feature>
<dbReference type="PROSITE" id="PS50883">
    <property type="entry name" value="EAL"/>
    <property type="match status" value="1"/>
</dbReference>
<evidence type="ECO:0000256" key="1">
    <source>
        <dbReference type="ARBA" id="ARBA00012282"/>
    </source>
</evidence>
<feature type="domain" description="GGDEF" evidence="6">
    <location>
        <begin position="172"/>
        <end position="305"/>
    </location>
</feature>
<dbReference type="Proteomes" id="UP000078070">
    <property type="component" value="Chromosome"/>
</dbReference>
<dbReference type="InterPro" id="IPR000160">
    <property type="entry name" value="GGDEF_dom"/>
</dbReference>
<reference evidence="7 8" key="2">
    <citation type="journal article" date="2018" name="Int. J. Syst. Evol. Microbiol.">
        <title>Marinobacterium aestuarii sp. nov., a benzene-degrading marine bacterium isolated from estuary sediment.</title>
        <authorList>
            <person name="Bae S.S."/>
            <person name="Jung J."/>
            <person name="Chung D."/>
            <person name="Baek K."/>
        </authorList>
    </citation>
    <scope>NUCLEOTIDE SEQUENCE [LARGE SCALE GENOMIC DNA]</scope>
    <source>
        <strain evidence="7 8">ST58-10</strain>
    </source>
</reference>
<dbReference type="Pfam" id="PF00072">
    <property type="entry name" value="Response_reg"/>
    <property type="match status" value="1"/>
</dbReference>
<dbReference type="GO" id="GO:0000160">
    <property type="term" value="P:phosphorelay signal transduction system"/>
    <property type="evidence" value="ECO:0007669"/>
    <property type="project" value="InterPro"/>
</dbReference>
<dbReference type="CDD" id="cd01949">
    <property type="entry name" value="GGDEF"/>
    <property type="match status" value="1"/>
</dbReference>
<dbReference type="PANTHER" id="PTHR44757:SF2">
    <property type="entry name" value="BIOFILM ARCHITECTURE MAINTENANCE PROTEIN MBAA"/>
    <property type="match status" value="1"/>
</dbReference>
<dbReference type="KEGG" id="mars:A8C75_14080"/>
<dbReference type="Pfam" id="PF00563">
    <property type="entry name" value="EAL"/>
    <property type="match status" value="1"/>
</dbReference>
<dbReference type="SUPFAM" id="SSF141868">
    <property type="entry name" value="EAL domain-like"/>
    <property type="match status" value="1"/>
</dbReference>
<gene>
    <name evidence="7" type="ORF">A8C75_14080</name>
</gene>
<dbReference type="PROSITE" id="PS50110">
    <property type="entry name" value="RESPONSE_REGULATORY"/>
    <property type="match status" value="1"/>
</dbReference>
<name>A0A1A9F5Y0_9GAMM</name>
<dbReference type="SMART" id="SM00052">
    <property type="entry name" value="EAL"/>
    <property type="match status" value="1"/>
</dbReference>
<dbReference type="NCBIfam" id="TIGR00254">
    <property type="entry name" value="GGDEF"/>
    <property type="match status" value="1"/>
</dbReference>
<sequence length="574" mass="64187">MSIETLRALIVEDELNDTLLLVNELKRGGYNPSFVCVDTREALESALQQESWDIVFSDFTMPAFNGSDALDIVRRHNPDIPFIFVSGTIGEERAVAAIKQGAQDYLIKGHLKRLAPAVERELRDAVTRRENREAQKRLHFLANYDALTGLPNRVLFIDRLSHSLRMAQRSSGLVGVLYLDLDNFKDVNDSLGHNAGDTLLRTVADRLTQAVRTSDTVARLAGDEFTLILTNLEHRDDAAVAARKILEQLSQPLEVAEQALQIRASVGISVFPVDGTDSEELLRNADMSMYLAKQTGGSHYEFYRSEIGEKKAERLELLKALRRALEQREFVLHYQPQVELATGHIVGVEALLRWQCPERGLVSPEQFIPLAEESGLVVPLGEWVLRKACAQARIWRDTGYPPLRVAVNFSACQFRQKNLVDLVKTVLDENELPPECLEVEITESTLMQDTTASLKTLQELRACGISISLDDFGTGYSSLSYLKRFPVDALKIDRSFVRDIPQDTDDVAINSAIIAMAAKLNIRVIAEGVETLEQLNFLRTEGCAMVQGYYLQRPASAQDLALILKNGRRGDSSY</sequence>
<dbReference type="CDD" id="cd01948">
    <property type="entry name" value="EAL"/>
    <property type="match status" value="1"/>
</dbReference>
<proteinExistence type="predicted"/>
<dbReference type="Gene3D" id="3.30.70.270">
    <property type="match status" value="1"/>
</dbReference>
<dbReference type="STRING" id="1821621.A8C75_14080"/>
<dbReference type="GO" id="GO:0071111">
    <property type="term" value="F:cyclic-guanylate-specific phosphodiesterase activity"/>
    <property type="evidence" value="ECO:0007669"/>
    <property type="project" value="UniProtKB-EC"/>
</dbReference>
<dbReference type="SUPFAM" id="SSF55073">
    <property type="entry name" value="Nucleotide cyclase"/>
    <property type="match status" value="1"/>
</dbReference>
<dbReference type="CDD" id="cd00156">
    <property type="entry name" value="REC"/>
    <property type="match status" value="1"/>
</dbReference>
<dbReference type="OrthoDB" id="9804951at2"/>
<dbReference type="PROSITE" id="PS50887">
    <property type="entry name" value="GGDEF"/>
    <property type="match status" value="1"/>
</dbReference>
<evidence type="ECO:0000259" key="6">
    <source>
        <dbReference type="PROSITE" id="PS50887"/>
    </source>
</evidence>
<feature type="modified residue" description="4-aspartylphosphate" evidence="3">
    <location>
        <position position="58"/>
    </location>
</feature>
<keyword evidence="8" id="KW-1185">Reference proteome</keyword>
<dbReference type="AlphaFoldDB" id="A0A1A9F5Y0"/>
<dbReference type="FunFam" id="3.20.20.450:FF:000001">
    <property type="entry name" value="Cyclic di-GMP phosphodiesterase yahA"/>
    <property type="match status" value="1"/>
</dbReference>
<dbReference type="InterPro" id="IPR043128">
    <property type="entry name" value="Rev_trsase/Diguanyl_cyclase"/>
</dbReference>
<dbReference type="InterPro" id="IPR029787">
    <property type="entry name" value="Nucleotide_cyclase"/>
</dbReference>
<dbReference type="PANTHER" id="PTHR44757">
    <property type="entry name" value="DIGUANYLATE CYCLASE DGCP"/>
    <property type="match status" value="1"/>
</dbReference>
<dbReference type="InterPro" id="IPR001633">
    <property type="entry name" value="EAL_dom"/>
</dbReference>
<keyword evidence="2" id="KW-0973">c-di-GMP</keyword>
<dbReference type="InterPro" id="IPR001789">
    <property type="entry name" value="Sig_transdc_resp-reg_receiver"/>
</dbReference>
<reference evidence="8" key="1">
    <citation type="submission" date="2016-05" db="EMBL/GenBank/DDBJ databases">
        <authorList>
            <person name="Baek K."/>
            <person name="Yang S.-J."/>
        </authorList>
    </citation>
    <scope>NUCLEOTIDE SEQUENCE [LARGE SCALE GENOMIC DNA]</scope>
    <source>
        <strain evidence="8">ST58-10</strain>
    </source>
</reference>
<accession>A0A1A9F5Y0</accession>
<evidence type="ECO:0000313" key="7">
    <source>
        <dbReference type="EMBL" id="ANG65281.1"/>
    </source>
</evidence>
<evidence type="ECO:0000256" key="3">
    <source>
        <dbReference type="PROSITE-ProRule" id="PRU00169"/>
    </source>
</evidence>